<keyword evidence="2 4" id="KW-0808">Transferase</keyword>
<name>K2GWZ0_9BACT</name>
<proteinExistence type="predicted"/>
<organism evidence="4">
    <name type="scientific">uncultured bacterium</name>
    <name type="common">gcode 4</name>
    <dbReference type="NCBI Taxonomy" id="1234023"/>
    <lineage>
        <taxon>Bacteria</taxon>
        <taxon>environmental samples</taxon>
    </lineage>
</organism>
<dbReference type="CDD" id="cd02440">
    <property type="entry name" value="AdoMet_MTases"/>
    <property type="match status" value="1"/>
</dbReference>
<dbReference type="Gene3D" id="3.40.50.150">
    <property type="entry name" value="Vaccinia Virus protein VP39"/>
    <property type="match status" value="1"/>
</dbReference>
<comment type="caution">
    <text evidence="4">The sequence shown here is derived from an EMBL/GenBank/DDBJ whole genome shotgun (WGS) entry which is preliminary data.</text>
</comment>
<dbReference type="SUPFAM" id="SSF53335">
    <property type="entry name" value="S-adenosyl-L-methionine-dependent methyltransferases"/>
    <property type="match status" value="1"/>
</dbReference>
<keyword evidence="1 4" id="KW-0489">Methyltransferase</keyword>
<dbReference type="InterPro" id="IPR029063">
    <property type="entry name" value="SAM-dependent_MTases_sf"/>
</dbReference>
<dbReference type="AlphaFoldDB" id="K2GWZ0"/>
<dbReference type="InterPro" id="IPR041698">
    <property type="entry name" value="Methyltransf_25"/>
</dbReference>
<dbReference type="EMBL" id="AMFJ01000410">
    <property type="protein sequence ID" value="EKE27890.1"/>
    <property type="molecule type" value="Genomic_DNA"/>
</dbReference>
<evidence type="ECO:0000313" key="4">
    <source>
        <dbReference type="EMBL" id="EKE27890.1"/>
    </source>
</evidence>
<feature type="domain" description="Methyltransferase" evidence="3">
    <location>
        <begin position="45"/>
        <end position="130"/>
    </location>
</feature>
<gene>
    <name evidence="4" type="ORF">ACD_3C00136G0006</name>
</gene>
<dbReference type="GO" id="GO:0008168">
    <property type="term" value="F:methyltransferase activity"/>
    <property type="evidence" value="ECO:0007669"/>
    <property type="project" value="UniProtKB-KW"/>
</dbReference>
<evidence type="ECO:0000256" key="1">
    <source>
        <dbReference type="ARBA" id="ARBA00022603"/>
    </source>
</evidence>
<dbReference type="PANTHER" id="PTHR43861">
    <property type="entry name" value="TRANS-ACONITATE 2-METHYLTRANSFERASE-RELATED"/>
    <property type="match status" value="1"/>
</dbReference>
<dbReference type="PANTHER" id="PTHR43861:SF1">
    <property type="entry name" value="TRANS-ACONITATE 2-METHYLTRANSFERASE"/>
    <property type="match status" value="1"/>
</dbReference>
<reference evidence="4" key="1">
    <citation type="journal article" date="2012" name="Science">
        <title>Fermentation, hydrogen, and sulfur metabolism in multiple uncultivated bacterial phyla.</title>
        <authorList>
            <person name="Wrighton K.C."/>
            <person name="Thomas B.C."/>
            <person name="Sharon I."/>
            <person name="Miller C.S."/>
            <person name="Castelle C.J."/>
            <person name="VerBerkmoes N.C."/>
            <person name="Wilkins M.J."/>
            <person name="Hettich R.L."/>
            <person name="Lipton M.S."/>
            <person name="Williams K.H."/>
            <person name="Long P.E."/>
            <person name="Banfield J.F."/>
        </authorList>
    </citation>
    <scope>NUCLEOTIDE SEQUENCE [LARGE SCALE GENOMIC DNA]</scope>
</reference>
<evidence type="ECO:0000256" key="2">
    <source>
        <dbReference type="ARBA" id="ARBA00022679"/>
    </source>
</evidence>
<sequence length="197" mass="24135">MNTPEQSIYDKYSLEFSQKFNKVWVRTDKIKQAFSYFTEIENLRVLEVWCGNWKDAKEILRYSSHYIGLDYSEGMLKLAREYLPEAEFILEDIEEYETQEKFDIIFSFASLVHLPKDNMKKILSKIYWMLNGWWILMLLLRYGPEYTEEIISDEFGERFFTLYNWEVIKSIIDWYDVDYEEVSEVNKRKWFMMILKK</sequence>
<dbReference type="GO" id="GO:0032259">
    <property type="term" value="P:methylation"/>
    <property type="evidence" value="ECO:0007669"/>
    <property type="project" value="UniProtKB-KW"/>
</dbReference>
<evidence type="ECO:0000259" key="3">
    <source>
        <dbReference type="Pfam" id="PF13649"/>
    </source>
</evidence>
<accession>K2GWZ0</accession>
<protein>
    <submittedName>
        <fullName evidence="4">Methyltransferase</fullName>
    </submittedName>
</protein>
<dbReference type="Pfam" id="PF13649">
    <property type="entry name" value="Methyltransf_25"/>
    <property type="match status" value="1"/>
</dbReference>